<evidence type="ECO:0000256" key="4">
    <source>
        <dbReference type="ARBA" id="ARBA00022692"/>
    </source>
</evidence>
<dbReference type="SUPFAM" id="SSF161098">
    <property type="entry name" value="MetI-like"/>
    <property type="match status" value="1"/>
</dbReference>
<evidence type="ECO:0000256" key="5">
    <source>
        <dbReference type="ARBA" id="ARBA00022989"/>
    </source>
</evidence>
<evidence type="ECO:0000256" key="1">
    <source>
        <dbReference type="ARBA" id="ARBA00004651"/>
    </source>
</evidence>
<dbReference type="Gene3D" id="1.10.3720.10">
    <property type="entry name" value="MetI-like"/>
    <property type="match status" value="1"/>
</dbReference>
<dbReference type="Pfam" id="PF00528">
    <property type="entry name" value="BPD_transp_1"/>
    <property type="match status" value="1"/>
</dbReference>
<feature type="domain" description="ABC transmembrane type-1" evidence="8">
    <location>
        <begin position="40"/>
        <end position="256"/>
    </location>
</feature>
<feature type="transmembrane region" description="Helical" evidence="7">
    <location>
        <begin position="129"/>
        <end position="152"/>
    </location>
</feature>
<dbReference type="PANTHER" id="PTHR43227">
    <property type="entry name" value="BLL4140 PROTEIN"/>
    <property type="match status" value="1"/>
</dbReference>
<feature type="transmembrane region" description="Helical" evidence="7">
    <location>
        <begin position="44"/>
        <end position="65"/>
    </location>
</feature>
<evidence type="ECO:0000256" key="2">
    <source>
        <dbReference type="ARBA" id="ARBA00022448"/>
    </source>
</evidence>
<dbReference type="EMBL" id="VSSQ01011382">
    <property type="protein sequence ID" value="MPM46706.1"/>
    <property type="molecule type" value="Genomic_DNA"/>
</dbReference>
<evidence type="ECO:0000256" key="6">
    <source>
        <dbReference type="ARBA" id="ARBA00023136"/>
    </source>
</evidence>
<dbReference type="InterPro" id="IPR035906">
    <property type="entry name" value="MetI-like_sf"/>
</dbReference>
<keyword evidence="5 7" id="KW-1133">Transmembrane helix</keyword>
<dbReference type="GO" id="GO:0055085">
    <property type="term" value="P:transmembrane transport"/>
    <property type="evidence" value="ECO:0007669"/>
    <property type="project" value="InterPro"/>
</dbReference>
<dbReference type="GO" id="GO:0005886">
    <property type="term" value="C:plasma membrane"/>
    <property type="evidence" value="ECO:0007669"/>
    <property type="project" value="UniProtKB-SubCell"/>
</dbReference>
<organism evidence="9">
    <name type="scientific">bioreactor metagenome</name>
    <dbReference type="NCBI Taxonomy" id="1076179"/>
    <lineage>
        <taxon>unclassified sequences</taxon>
        <taxon>metagenomes</taxon>
        <taxon>ecological metagenomes</taxon>
    </lineage>
</organism>
<name>A0A645A1B3_9ZZZZ</name>
<sequence length="269" mass="30344">MAFTNYAPTKNGYITDLLQAPFVGAEWFRYFFENDFNLVMRNTLITSVLTLIFSFPIPIAIAISLNEVRIKWLKKSIQTVSYLPYFISWVIAANIVITFLSADGVLNTFLQVLHLTDEDVLFLQKGEYFWWIIALANTWKGMGYNSIIYLAAISGINPEQYEAADVDGATRWQKIVHITLPALKPTILILLILAIGGILNTGFEQILLLQNNSILNFSDVLDTYAYRYGLQNGMYSYGTAVGLFKSVVSFILVITANKITRKVSDSSLF</sequence>
<proteinExistence type="predicted"/>
<keyword evidence="4 7" id="KW-0812">Transmembrane</keyword>
<keyword evidence="6 7" id="KW-0472">Membrane</keyword>
<feature type="transmembrane region" description="Helical" evidence="7">
    <location>
        <begin position="86"/>
        <end position="109"/>
    </location>
</feature>
<dbReference type="PANTHER" id="PTHR43227:SF11">
    <property type="entry name" value="BLL4140 PROTEIN"/>
    <property type="match status" value="1"/>
</dbReference>
<reference evidence="9" key="1">
    <citation type="submission" date="2019-08" db="EMBL/GenBank/DDBJ databases">
        <authorList>
            <person name="Kucharzyk K."/>
            <person name="Murdoch R.W."/>
            <person name="Higgins S."/>
            <person name="Loffler F."/>
        </authorList>
    </citation>
    <scope>NUCLEOTIDE SEQUENCE</scope>
</reference>
<comment type="subcellular location">
    <subcellularLocation>
        <location evidence="1">Cell membrane</location>
        <topology evidence="1">Multi-pass membrane protein</topology>
    </subcellularLocation>
</comment>
<comment type="caution">
    <text evidence="9">The sequence shown here is derived from an EMBL/GenBank/DDBJ whole genome shotgun (WGS) entry which is preliminary data.</text>
</comment>
<evidence type="ECO:0000313" key="9">
    <source>
        <dbReference type="EMBL" id="MPM46706.1"/>
    </source>
</evidence>
<dbReference type="PROSITE" id="PS50928">
    <property type="entry name" value="ABC_TM1"/>
    <property type="match status" value="1"/>
</dbReference>
<feature type="transmembrane region" description="Helical" evidence="7">
    <location>
        <begin position="234"/>
        <end position="254"/>
    </location>
</feature>
<evidence type="ECO:0000259" key="8">
    <source>
        <dbReference type="PROSITE" id="PS50928"/>
    </source>
</evidence>
<dbReference type="InterPro" id="IPR050809">
    <property type="entry name" value="UgpAE/MalFG_permease"/>
</dbReference>
<keyword evidence="9" id="KW-0762">Sugar transport</keyword>
<dbReference type="CDD" id="cd06261">
    <property type="entry name" value="TM_PBP2"/>
    <property type="match status" value="1"/>
</dbReference>
<feature type="transmembrane region" description="Helical" evidence="7">
    <location>
        <begin position="187"/>
        <end position="208"/>
    </location>
</feature>
<protein>
    <submittedName>
        <fullName evidence="9">Putative multiple-sugar transport system permease YteP</fullName>
    </submittedName>
</protein>
<dbReference type="AlphaFoldDB" id="A0A645A1B3"/>
<accession>A0A645A1B3</accession>
<evidence type="ECO:0000256" key="7">
    <source>
        <dbReference type="SAM" id="Phobius"/>
    </source>
</evidence>
<gene>
    <name evidence="9" type="primary">yteP_17</name>
    <name evidence="9" type="ORF">SDC9_93412</name>
</gene>
<evidence type="ECO:0000256" key="3">
    <source>
        <dbReference type="ARBA" id="ARBA00022475"/>
    </source>
</evidence>
<keyword evidence="3" id="KW-1003">Cell membrane</keyword>
<keyword evidence="2" id="KW-0813">Transport</keyword>
<dbReference type="InterPro" id="IPR000515">
    <property type="entry name" value="MetI-like"/>
</dbReference>